<dbReference type="Gene3D" id="1.10.443.10">
    <property type="entry name" value="Intergrase catalytic core"/>
    <property type="match status" value="1"/>
</dbReference>
<dbReference type="PANTHER" id="PTHR30349:SF64">
    <property type="entry name" value="PROPHAGE INTEGRASE INTD-RELATED"/>
    <property type="match status" value="1"/>
</dbReference>
<organism evidence="5 6">
    <name type="scientific">Nitratireductor aquimarinus</name>
    <dbReference type="NCBI Taxonomy" id="889300"/>
    <lineage>
        <taxon>Bacteria</taxon>
        <taxon>Pseudomonadati</taxon>
        <taxon>Pseudomonadota</taxon>
        <taxon>Alphaproteobacteria</taxon>
        <taxon>Hyphomicrobiales</taxon>
        <taxon>Phyllobacteriaceae</taxon>
        <taxon>Nitratireductor</taxon>
    </lineage>
</organism>
<dbReference type="EMBL" id="JAWLIP010000003">
    <property type="protein sequence ID" value="MDV6226378.1"/>
    <property type="molecule type" value="Genomic_DNA"/>
</dbReference>
<dbReference type="InterPro" id="IPR002104">
    <property type="entry name" value="Integrase_catalytic"/>
</dbReference>
<feature type="domain" description="Tyr recombinase" evidence="4">
    <location>
        <begin position="120"/>
        <end position="298"/>
    </location>
</feature>
<sequence length="327" mass="37811">MTFLTASSLWWEEKAQFRADHIDQERYLAWLQAVIGKKTPISLIDDSAIARAVARRRSEPVEFRNRDGKLTSPPHLPSSATVNRAVCEPMRAILRRAKKIWKQSVQDIEWSEHWLPEAQERVREASPEEEAALFETMRDDYAPALRFAFLSGCRRAEIVGLTWSRVDFFNREFSVIGKGDRTRPIPMTEEMYRLLWSLKDDHKTAVFTYVCKRPRERQKKGQRYPITIEGFKTAWRRAREKSGIEDFRFHDTRHTTATRLMRATGNLKATQRLLGHTEIATTSRYAHITKDDLRAALEASSNAYADRATKTATENPTGTQTHTAKTK</sequence>
<dbReference type="CDD" id="cd00796">
    <property type="entry name" value="INT_Rci_Hp1_C"/>
    <property type="match status" value="1"/>
</dbReference>
<evidence type="ECO:0000256" key="2">
    <source>
        <dbReference type="ARBA" id="ARBA00023172"/>
    </source>
</evidence>
<accession>A0ABU4AJG3</accession>
<comment type="caution">
    <text evidence="5">The sequence shown here is derived from an EMBL/GenBank/DDBJ whole genome shotgun (WGS) entry which is preliminary data.</text>
</comment>
<dbReference type="SUPFAM" id="SSF56349">
    <property type="entry name" value="DNA breaking-rejoining enzymes"/>
    <property type="match status" value="1"/>
</dbReference>
<evidence type="ECO:0000259" key="4">
    <source>
        <dbReference type="PROSITE" id="PS51898"/>
    </source>
</evidence>
<dbReference type="PANTHER" id="PTHR30349">
    <property type="entry name" value="PHAGE INTEGRASE-RELATED"/>
    <property type="match status" value="1"/>
</dbReference>
<feature type="region of interest" description="Disordered" evidence="3">
    <location>
        <begin position="306"/>
        <end position="327"/>
    </location>
</feature>
<evidence type="ECO:0000313" key="6">
    <source>
        <dbReference type="Proteomes" id="UP001185659"/>
    </source>
</evidence>
<evidence type="ECO:0000256" key="3">
    <source>
        <dbReference type="SAM" id="MobiDB-lite"/>
    </source>
</evidence>
<dbReference type="InterPro" id="IPR011010">
    <property type="entry name" value="DNA_brk_join_enz"/>
</dbReference>
<keyword evidence="2" id="KW-0233">DNA recombination</keyword>
<keyword evidence="6" id="KW-1185">Reference proteome</keyword>
<evidence type="ECO:0000313" key="5">
    <source>
        <dbReference type="EMBL" id="MDV6226378.1"/>
    </source>
</evidence>
<name>A0ABU4AJG3_9HYPH</name>
<dbReference type="Proteomes" id="UP001185659">
    <property type="component" value="Unassembled WGS sequence"/>
</dbReference>
<dbReference type="InterPro" id="IPR050090">
    <property type="entry name" value="Tyrosine_recombinase_XerCD"/>
</dbReference>
<proteinExistence type="predicted"/>
<keyword evidence="1" id="KW-0229">DNA integration</keyword>
<protein>
    <submittedName>
        <fullName evidence="5">Site-specific integrase</fullName>
    </submittedName>
</protein>
<dbReference type="RefSeq" id="WP_317561048.1">
    <property type="nucleotide sequence ID" value="NZ_JAWLIP010000003.1"/>
</dbReference>
<reference evidence="5 6" key="1">
    <citation type="submission" date="2023-10" db="EMBL/GenBank/DDBJ databases">
        <authorList>
            <person name="Venkata Ramana C."/>
            <person name="Sasikala C."/>
            <person name="Dhurka M."/>
        </authorList>
    </citation>
    <scope>NUCLEOTIDE SEQUENCE [LARGE SCALE GENOMIC DNA]</scope>
    <source>
        <strain evidence="5 6">KCTC 32151</strain>
    </source>
</reference>
<dbReference type="PROSITE" id="PS51898">
    <property type="entry name" value="TYR_RECOMBINASE"/>
    <property type="match status" value="1"/>
</dbReference>
<feature type="compositionally biased region" description="Polar residues" evidence="3">
    <location>
        <begin position="310"/>
        <end position="327"/>
    </location>
</feature>
<dbReference type="InterPro" id="IPR013762">
    <property type="entry name" value="Integrase-like_cat_sf"/>
</dbReference>
<evidence type="ECO:0000256" key="1">
    <source>
        <dbReference type="ARBA" id="ARBA00022908"/>
    </source>
</evidence>
<dbReference type="Pfam" id="PF00589">
    <property type="entry name" value="Phage_integrase"/>
    <property type="match status" value="1"/>
</dbReference>
<gene>
    <name evidence="5" type="ORF">R2G56_08785</name>
</gene>